<dbReference type="OrthoDB" id="3061698at2759"/>
<evidence type="ECO:0000313" key="2">
    <source>
        <dbReference type="Proteomes" id="UP000807342"/>
    </source>
</evidence>
<dbReference type="Proteomes" id="UP000807342">
    <property type="component" value="Unassembled WGS sequence"/>
</dbReference>
<reference evidence="1" key="1">
    <citation type="submission" date="2020-11" db="EMBL/GenBank/DDBJ databases">
        <authorList>
            <consortium name="DOE Joint Genome Institute"/>
            <person name="Ahrendt S."/>
            <person name="Riley R."/>
            <person name="Andreopoulos W."/>
            <person name="Labutti K."/>
            <person name="Pangilinan J."/>
            <person name="Ruiz-Duenas F.J."/>
            <person name="Barrasa J.M."/>
            <person name="Sanchez-Garcia M."/>
            <person name="Camarero S."/>
            <person name="Miyauchi S."/>
            <person name="Serrano A."/>
            <person name="Linde D."/>
            <person name="Babiker R."/>
            <person name="Drula E."/>
            <person name="Ayuso-Fernandez I."/>
            <person name="Pacheco R."/>
            <person name="Padilla G."/>
            <person name="Ferreira P."/>
            <person name="Barriuso J."/>
            <person name="Kellner H."/>
            <person name="Castanera R."/>
            <person name="Alfaro M."/>
            <person name="Ramirez L."/>
            <person name="Pisabarro A.G."/>
            <person name="Kuo A."/>
            <person name="Tritt A."/>
            <person name="Lipzen A."/>
            <person name="He G."/>
            <person name="Yan M."/>
            <person name="Ng V."/>
            <person name="Cullen D."/>
            <person name="Martin F."/>
            <person name="Rosso M.-N."/>
            <person name="Henrissat B."/>
            <person name="Hibbett D."/>
            <person name="Martinez A.T."/>
            <person name="Grigoriev I.V."/>
        </authorList>
    </citation>
    <scope>NUCLEOTIDE SEQUENCE</scope>
    <source>
        <strain evidence="1">MF-IS2</strain>
    </source>
</reference>
<dbReference type="EMBL" id="MU151422">
    <property type="protein sequence ID" value="KAF9443915.1"/>
    <property type="molecule type" value="Genomic_DNA"/>
</dbReference>
<accession>A0A9P5X668</accession>
<name>A0A9P5X668_9AGAR</name>
<feature type="non-terminal residue" evidence="1">
    <location>
        <position position="1"/>
    </location>
</feature>
<sequence>KHIRSPAQHYTPPLPCMALQNSDHSIDAVVISTLLKLPFCCHEDLLTMTPARIIAVAQEMNERLPEALRIDLSEPRDPIDIRRELERLV</sequence>
<protein>
    <submittedName>
        <fullName evidence="1">Uncharacterized protein</fullName>
    </submittedName>
</protein>
<evidence type="ECO:0000313" key="1">
    <source>
        <dbReference type="EMBL" id="KAF9443915.1"/>
    </source>
</evidence>
<proteinExistence type="predicted"/>
<dbReference type="AlphaFoldDB" id="A0A9P5X668"/>
<keyword evidence="2" id="KW-1185">Reference proteome</keyword>
<feature type="non-terminal residue" evidence="1">
    <location>
        <position position="89"/>
    </location>
</feature>
<organism evidence="1 2">
    <name type="scientific">Macrolepiota fuliginosa MF-IS2</name>
    <dbReference type="NCBI Taxonomy" id="1400762"/>
    <lineage>
        <taxon>Eukaryota</taxon>
        <taxon>Fungi</taxon>
        <taxon>Dikarya</taxon>
        <taxon>Basidiomycota</taxon>
        <taxon>Agaricomycotina</taxon>
        <taxon>Agaricomycetes</taxon>
        <taxon>Agaricomycetidae</taxon>
        <taxon>Agaricales</taxon>
        <taxon>Agaricineae</taxon>
        <taxon>Agaricaceae</taxon>
        <taxon>Macrolepiota</taxon>
    </lineage>
</organism>
<comment type="caution">
    <text evidence="1">The sequence shown here is derived from an EMBL/GenBank/DDBJ whole genome shotgun (WGS) entry which is preliminary data.</text>
</comment>
<gene>
    <name evidence="1" type="ORF">P691DRAFT_619024</name>
</gene>